<feature type="compositionally biased region" description="Basic and acidic residues" evidence="1">
    <location>
        <begin position="58"/>
        <end position="71"/>
    </location>
</feature>
<evidence type="ECO:0000256" key="1">
    <source>
        <dbReference type="SAM" id="MobiDB-lite"/>
    </source>
</evidence>
<feature type="compositionally biased region" description="Basic residues" evidence="1">
    <location>
        <begin position="48"/>
        <end position="57"/>
    </location>
</feature>
<sequence>MKACNCTAQVLAGNDTRCLQTLIPLLLKHYGLPAISIPEEAFTTTCHRAQKTQRRRQPPKEEPRHEDRMEEGTGTEEEEEENEVVDVVGTNRSLHSHTTPLLPLHLKKAGKQRI</sequence>
<feature type="region of interest" description="Disordered" evidence="1">
    <location>
        <begin position="43"/>
        <end position="114"/>
    </location>
</feature>
<keyword evidence="3" id="KW-1185">Reference proteome</keyword>
<evidence type="ECO:0000313" key="2">
    <source>
        <dbReference type="EMBL" id="MPC51804.1"/>
    </source>
</evidence>
<proteinExistence type="predicted"/>
<dbReference type="EMBL" id="VSRR010010425">
    <property type="protein sequence ID" value="MPC51804.1"/>
    <property type="molecule type" value="Genomic_DNA"/>
</dbReference>
<reference evidence="2 3" key="1">
    <citation type="submission" date="2019-05" db="EMBL/GenBank/DDBJ databases">
        <title>Another draft genome of Portunus trituberculatus and its Hox gene families provides insights of decapod evolution.</title>
        <authorList>
            <person name="Jeong J.-H."/>
            <person name="Song I."/>
            <person name="Kim S."/>
            <person name="Choi T."/>
            <person name="Kim D."/>
            <person name="Ryu S."/>
            <person name="Kim W."/>
        </authorList>
    </citation>
    <scope>NUCLEOTIDE SEQUENCE [LARGE SCALE GENOMIC DNA]</scope>
    <source>
        <tissue evidence="2">Muscle</tissue>
    </source>
</reference>
<accession>A0A5B7G5M4</accession>
<gene>
    <name evidence="2" type="ORF">E2C01_045658</name>
</gene>
<dbReference type="OrthoDB" id="203339at2759"/>
<organism evidence="2 3">
    <name type="scientific">Portunus trituberculatus</name>
    <name type="common">Swimming crab</name>
    <name type="synonym">Neptunus trituberculatus</name>
    <dbReference type="NCBI Taxonomy" id="210409"/>
    <lineage>
        <taxon>Eukaryota</taxon>
        <taxon>Metazoa</taxon>
        <taxon>Ecdysozoa</taxon>
        <taxon>Arthropoda</taxon>
        <taxon>Crustacea</taxon>
        <taxon>Multicrustacea</taxon>
        <taxon>Malacostraca</taxon>
        <taxon>Eumalacostraca</taxon>
        <taxon>Eucarida</taxon>
        <taxon>Decapoda</taxon>
        <taxon>Pleocyemata</taxon>
        <taxon>Brachyura</taxon>
        <taxon>Eubrachyura</taxon>
        <taxon>Portunoidea</taxon>
        <taxon>Portunidae</taxon>
        <taxon>Portuninae</taxon>
        <taxon>Portunus</taxon>
    </lineage>
</organism>
<feature type="compositionally biased region" description="Basic residues" evidence="1">
    <location>
        <begin position="105"/>
        <end position="114"/>
    </location>
</feature>
<evidence type="ECO:0000313" key="3">
    <source>
        <dbReference type="Proteomes" id="UP000324222"/>
    </source>
</evidence>
<name>A0A5B7G5M4_PORTR</name>
<comment type="caution">
    <text evidence="2">The sequence shown here is derived from an EMBL/GenBank/DDBJ whole genome shotgun (WGS) entry which is preliminary data.</text>
</comment>
<dbReference type="AlphaFoldDB" id="A0A5B7G5M4"/>
<dbReference type="Proteomes" id="UP000324222">
    <property type="component" value="Unassembled WGS sequence"/>
</dbReference>
<feature type="compositionally biased region" description="Acidic residues" evidence="1">
    <location>
        <begin position="73"/>
        <end position="84"/>
    </location>
</feature>
<protein>
    <submittedName>
        <fullName evidence="2">Uncharacterized protein</fullName>
    </submittedName>
</protein>